<evidence type="ECO:0000259" key="9">
    <source>
        <dbReference type="Pfam" id="PF09816"/>
    </source>
</evidence>
<feature type="region of interest" description="Disordered" evidence="8">
    <location>
        <begin position="137"/>
        <end position="156"/>
    </location>
</feature>
<feature type="region of interest" description="Disordered" evidence="8">
    <location>
        <begin position="71"/>
        <end position="91"/>
    </location>
</feature>
<dbReference type="GO" id="GO:0003711">
    <property type="term" value="F:transcription elongation factor activity"/>
    <property type="evidence" value="ECO:0007669"/>
    <property type="project" value="TreeGrafter"/>
</dbReference>
<dbReference type="PANTHER" id="PTHR15970">
    <property type="entry name" value="ELL-ASSOCIATED FACTOR EAF"/>
    <property type="match status" value="1"/>
</dbReference>
<dbReference type="InterPro" id="IPR019194">
    <property type="entry name" value="Tscrpt_elong_fac_Eaf_N"/>
</dbReference>
<comment type="caution">
    <text evidence="10">The sequence shown here is derived from an EMBL/GenBank/DDBJ whole genome shotgun (WGS) entry which is preliminary data.</text>
</comment>
<dbReference type="GeneID" id="59346133"/>
<evidence type="ECO:0000256" key="2">
    <source>
        <dbReference type="ARBA" id="ARBA00007798"/>
    </source>
</evidence>
<keyword evidence="7" id="KW-0539">Nucleus</keyword>
<feature type="compositionally biased region" description="Pro residues" evidence="8">
    <location>
        <begin position="213"/>
        <end position="222"/>
    </location>
</feature>
<dbReference type="OrthoDB" id="125903at2759"/>
<evidence type="ECO:0000256" key="7">
    <source>
        <dbReference type="ARBA" id="ARBA00023242"/>
    </source>
</evidence>
<feature type="region of interest" description="Disordered" evidence="8">
    <location>
        <begin position="178"/>
        <end position="294"/>
    </location>
</feature>
<evidence type="ECO:0000313" key="10">
    <source>
        <dbReference type="EMBL" id="KAF7301261.1"/>
    </source>
</evidence>
<feature type="compositionally biased region" description="Pro residues" evidence="8">
    <location>
        <begin position="248"/>
        <end position="259"/>
    </location>
</feature>
<gene>
    <name evidence="10" type="ORF">MIND_00690900</name>
</gene>
<dbReference type="GO" id="GO:0032783">
    <property type="term" value="C:super elongation complex"/>
    <property type="evidence" value="ECO:0007669"/>
    <property type="project" value="InterPro"/>
</dbReference>
<keyword evidence="6" id="KW-0804">Transcription</keyword>
<evidence type="ECO:0000313" key="11">
    <source>
        <dbReference type="Proteomes" id="UP000636479"/>
    </source>
</evidence>
<dbReference type="AlphaFoldDB" id="A0A8H6W375"/>
<feature type="compositionally biased region" description="Pro residues" evidence="8">
    <location>
        <begin position="191"/>
        <end position="205"/>
    </location>
</feature>
<keyword evidence="5" id="KW-0010">Activator</keyword>
<dbReference type="EMBL" id="JACAZF010000006">
    <property type="protein sequence ID" value="KAF7301261.1"/>
    <property type="molecule type" value="Genomic_DNA"/>
</dbReference>
<keyword evidence="11" id="KW-1185">Reference proteome</keyword>
<keyword evidence="4" id="KW-0805">Transcription regulation</keyword>
<sequence>MASDDTSWIPQGTHNVVIGPSLHKHLKARRGVPAQPPKRVGPPERDFFTFRYNFKPTSVDITKPGTIEVNRNGKADGGSVRVEHPSAQPGESNVYLGTEIPSKEFDCVLIYDEETGDYKLEKLEACMNLSFDKRRQTESLPASSASTPAPPILDNEHPMELDAIGELDDDISQYHALRQEEEEDEEGELLPIPPVPVPPKPAAPKPPRKIAKKPPPPPPPLPAELDGDAYEEDLQFGKPTVKRRRKTPPPPPPPVPVPVVPDLSLPGSSSGWTAPPPPIAVPSDSEDPESDWEEAVPTGVVVPISTVDIDMNDLEAELEAELFDAGDGEDGSDDDFLANAMPNTFNSDPPIPKGVPLSLQQFAASQEGRWL</sequence>
<name>A0A8H6W375_9AGAR</name>
<dbReference type="PANTHER" id="PTHR15970:SF2">
    <property type="entry name" value="ELL-ASSOCIATED FACTOR EAF"/>
    <property type="match status" value="1"/>
</dbReference>
<organism evidence="10 11">
    <name type="scientific">Mycena indigotica</name>
    <dbReference type="NCBI Taxonomy" id="2126181"/>
    <lineage>
        <taxon>Eukaryota</taxon>
        <taxon>Fungi</taxon>
        <taxon>Dikarya</taxon>
        <taxon>Basidiomycota</taxon>
        <taxon>Agaricomycotina</taxon>
        <taxon>Agaricomycetes</taxon>
        <taxon>Agaricomycetidae</taxon>
        <taxon>Agaricales</taxon>
        <taxon>Marasmiineae</taxon>
        <taxon>Mycenaceae</taxon>
        <taxon>Mycena</taxon>
    </lineage>
</organism>
<evidence type="ECO:0000256" key="4">
    <source>
        <dbReference type="ARBA" id="ARBA00023015"/>
    </source>
</evidence>
<evidence type="ECO:0000256" key="6">
    <source>
        <dbReference type="ARBA" id="ARBA00023163"/>
    </source>
</evidence>
<dbReference type="RefSeq" id="XP_037219261.1">
    <property type="nucleotide sequence ID" value="XM_037363617.1"/>
</dbReference>
<dbReference type="InterPro" id="IPR027093">
    <property type="entry name" value="EAF_fam"/>
</dbReference>
<feature type="region of interest" description="Disordered" evidence="8">
    <location>
        <begin position="323"/>
        <end position="353"/>
    </location>
</feature>
<evidence type="ECO:0000256" key="3">
    <source>
        <dbReference type="ARBA" id="ARBA00022553"/>
    </source>
</evidence>
<evidence type="ECO:0000256" key="8">
    <source>
        <dbReference type="SAM" id="MobiDB-lite"/>
    </source>
</evidence>
<keyword evidence="3" id="KW-0597">Phosphoprotein</keyword>
<proteinExistence type="inferred from homology"/>
<feature type="compositionally biased region" description="Acidic residues" evidence="8">
    <location>
        <begin position="225"/>
        <end position="234"/>
    </location>
</feature>
<comment type="similarity">
    <text evidence="2">Belongs to the EAF family.</text>
</comment>
<feature type="domain" description="Transcription elongation factor Eaf N-terminal" evidence="9">
    <location>
        <begin position="15"/>
        <end position="132"/>
    </location>
</feature>
<reference evidence="10" key="1">
    <citation type="submission" date="2020-05" db="EMBL/GenBank/DDBJ databases">
        <title>Mycena genomes resolve the evolution of fungal bioluminescence.</title>
        <authorList>
            <person name="Tsai I.J."/>
        </authorList>
    </citation>
    <scope>NUCLEOTIDE SEQUENCE</scope>
    <source>
        <strain evidence="10">171206Taipei</strain>
    </source>
</reference>
<accession>A0A8H6W375</accession>
<feature type="compositionally biased region" description="Acidic residues" evidence="8">
    <location>
        <begin position="323"/>
        <end position="336"/>
    </location>
</feature>
<dbReference type="GO" id="GO:0006368">
    <property type="term" value="P:transcription elongation by RNA polymerase II"/>
    <property type="evidence" value="ECO:0007669"/>
    <property type="project" value="InterPro"/>
</dbReference>
<dbReference type="Proteomes" id="UP000636479">
    <property type="component" value="Unassembled WGS sequence"/>
</dbReference>
<evidence type="ECO:0000256" key="1">
    <source>
        <dbReference type="ARBA" id="ARBA00004123"/>
    </source>
</evidence>
<dbReference type="Pfam" id="PF09816">
    <property type="entry name" value="EAF"/>
    <property type="match status" value="1"/>
</dbReference>
<protein>
    <submittedName>
        <fullName evidence="10">EAF domain-containing protein</fullName>
    </submittedName>
</protein>
<comment type="subcellular location">
    <subcellularLocation>
        <location evidence="1">Nucleus</location>
    </subcellularLocation>
</comment>
<feature type="compositionally biased region" description="Acidic residues" evidence="8">
    <location>
        <begin position="284"/>
        <end position="294"/>
    </location>
</feature>
<evidence type="ECO:0000256" key="5">
    <source>
        <dbReference type="ARBA" id="ARBA00023159"/>
    </source>
</evidence>